<dbReference type="Gene3D" id="1.10.10.60">
    <property type="entry name" value="Homeodomain-like"/>
    <property type="match status" value="2"/>
</dbReference>
<evidence type="ECO:0000256" key="1">
    <source>
        <dbReference type="ARBA" id="ARBA00023015"/>
    </source>
</evidence>
<dbReference type="AlphaFoldDB" id="A0A3P5XN65"/>
<dbReference type="InterPro" id="IPR020449">
    <property type="entry name" value="Tscrpt_reg_AraC-type_HTH"/>
</dbReference>
<dbReference type="CDD" id="cd02208">
    <property type="entry name" value="cupin_RmlC-like"/>
    <property type="match status" value="1"/>
</dbReference>
<organism evidence="5 6">
    <name type="scientific">Streptococcus canis</name>
    <dbReference type="NCBI Taxonomy" id="1329"/>
    <lineage>
        <taxon>Bacteria</taxon>
        <taxon>Bacillati</taxon>
        <taxon>Bacillota</taxon>
        <taxon>Bacilli</taxon>
        <taxon>Lactobacillales</taxon>
        <taxon>Streptococcaceae</taxon>
        <taxon>Streptococcus</taxon>
    </lineage>
</organism>
<dbReference type="GO" id="GO:0003700">
    <property type="term" value="F:DNA-binding transcription factor activity"/>
    <property type="evidence" value="ECO:0007669"/>
    <property type="project" value="InterPro"/>
</dbReference>
<dbReference type="InterPro" id="IPR009057">
    <property type="entry name" value="Homeodomain-like_sf"/>
</dbReference>
<keyword evidence="2" id="KW-0238">DNA-binding</keyword>
<protein>
    <submittedName>
        <fullName evidence="5">Regulatory protein SoxS</fullName>
    </submittedName>
</protein>
<dbReference type="InterPro" id="IPR037923">
    <property type="entry name" value="HTH-like"/>
</dbReference>
<accession>A0A3P5XN65</accession>
<dbReference type="InterPro" id="IPR018062">
    <property type="entry name" value="HTH_AraC-typ_CS"/>
</dbReference>
<name>A0A3P5XN65_STRCB</name>
<dbReference type="Proteomes" id="UP000280759">
    <property type="component" value="Unassembled WGS sequence"/>
</dbReference>
<dbReference type="PRINTS" id="PR00032">
    <property type="entry name" value="HTHARAC"/>
</dbReference>
<dbReference type="SUPFAM" id="SSF51215">
    <property type="entry name" value="Regulatory protein AraC"/>
    <property type="match status" value="1"/>
</dbReference>
<dbReference type="Pfam" id="PF02311">
    <property type="entry name" value="AraC_binding"/>
    <property type="match status" value="1"/>
</dbReference>
<keyword evidence="6" id="KW-1185">Reference proteome</keyword>
<dbReference type="SMART" id="SM00342">
    <property type="entry name" value="HTH_ARAC"/>
    <property type="match status" value="1"/>
</dbReference>
<dbReference type="RefSeq" id="WP_125073962.1">
    <property type="nucleotide sequence ID" value="NZ_BJOW01000007.1"/>
</dbReference>
<dbReference type="PROSITE" id="PS01124">
    <property type="entry name" value="HTH_ARAC_FAMILY_2"/>
    <property type="match status" value="1"/>
</dbReference>
<dbReference type="InterPro" id="IPR018060">
    <property type="entry name" value="HTH_AraC"/>
</dbReference>
<evidence type="ECO:0000256" key="3">
    <source>
        <dbReference type="ARBA" id="ARBA00023163"/>
    </source>
</evidence>
<reference evidence="5 6" key="1">
    <citation type="submission" date="2018-10" db="EMBL/GenBank/DDBJ databases">
        <authorList>
            <consortium name="Molecular Microbiology and Infection Unit (UMMI)"/>
            <person name="Machado M."/>
        </authorList>
    </citation>
    <scope>NUCLEOTIDE SEQUENCE [LARGE SCALE GENOMIC DNA]</scope>
    <source>
        <strain evidence="5">FMV2238.02</strain>
    </source>
</reference>
<evidence type="ECO:0000256" key="2">
    <source>
        <dbReference type="ARBA" id="ARBA00023125"/>
    </source>
</evidence>
<evidence type="ECO:0000259" key="4">
    <source>
        <dbReference type="PROSITE" id="PS01124"/>
    </source>
</evidence>
<keyword evidence="1" id="KW-0805">Transcription regulation</keyword>
<dbReference type="InterPro" id="IPR003313">
    <property type="entry name" value="AraC-bd"/>
</dbReference>
<dbReference type="InterPro" id="IPR014710">
    <property type="entry name" value="RmlC-like_jellyroll"/>
</dbReference>
<keyword evidence="3" id="KW-0804">Transcription</keyword>
<evidence type="ECO:0000313" key="5">
    <source>
        <dbReference type="EMBL" id="VDC42188.1"/>
    </source>
</evidence>
<dbReference type="Pfam" id="PF12833">
    <property type="entry name" value="HTH_18"/>
    <property type="match status" value="1"/>
</dbReference>
<sequence length="311" mass="36287">MINKLQPRLGNDAKTQSLPYRYFKTVVNDGRPDILFHWHPELEITYVYEGTARYHIDYDFFNSQAGDIILVNPNGMHSIYPINRETHVIGTFQFHLDMLGSSDSDQVNLKYLQPLQNNTYAFIPRIKSDMPGYDALKECLFTIFSLAKEEEGPFDLLLKAKLHEFLYLLYHHRYVVRKTADDFYRKNEKVRNLISYIKNNYHQSLTIDLLADLIGYSKTHFMTIFKQHTGSSCTEFIIQVRLQKACDLLVNSTKPIVAIANDIGFSNLSNFNRQFKQHYATTPSNYRKQYTKDSHSHALSVQMNSVIRDSF</sequence>
<dbReference type="EMBL" id="UXEP01000007">
    <property type="protein sequence ID" value="VDC42188.1"/>
    <property type="molecule type" value="Genomic_DNA"/>
</dbReference>
<dbReference type="SUPFAM" id="SSF46689">
    <property type="entry name" value="Homeodomain-like"/>
    <property type="match status" value="2"/>
</dbReference>
<dbReference type="PANTHER" id="PTHR43280:SF27">
    <property type="entry name" value="TRANSCRIPTIONAL REGULATOR MTLR"/>
    <property type="match status" value="1"/>
</dbReference>
<proteinExistence type="predicted"/>
<dbReference type="GO" id="GO:0043565">
    <property type="term" value="F:sequence-specific DNA binding"/>
    <property type="evidence" value="ECO:0007669"/>
    <property type="project" value="InterPro"/>
</dbReference>
<dbReference type="PROSITE" id="PS00041">
    <property type="entry name" value="HTH_ARAC_FAMILY_1"/>
    <property type="match status" value="1"/>
</dbReference>
<feature type="domain" description="HTH araC/xylS-type" evidence="4">
    <location>
        <begin position="191"/>
        <end position="289"/>
    </location>
</feature>
<gene>
    <name evidence="5" type="primary">soxS</name>
    <name evidence="5" type="ORF">FMV2238Y02_06260</name>
</gene>
<dbReference type="PANTHER" id="PTHR43280">
    <property type="entry name" value="ARAC-FAMILY TRANSCRIPTIONAL REGULATOR"/>
    <property type="match status" value="1"/>
</dbReference>
<evidence type="ECO:0000313" key="6">
    <source>
        <dbReference type="Proteomes" id="UP000280759"/>
    </source>
</evidence>
<dbReference type="Gene3D" id="2.60.120.10">
    <property type="entry name" value="Jelly Rolls"/>
    <property type="match status" value="1"/>
</dbReference>